<keyword evidence="3" id="KW-1185">Reference proteome</keyword>
<dbReference type="Proteomes" id="UP000198284">
    <property type="component" value="Unassembled WGS sequence"/>
</dbReference>
<dbReference type="OrthoDB" id="8757764at2"/>
<dbReference type="EMBL" id="FZOT01000026">
    <property type="protein sequence ID" value="SNT33660.1"/>
    <property type="molecule type" value="Genomic_DNA"/>
</dbReference>
<dbReference type="AlphaFoldDB" id="A0A239LTR1"/>
<gene>
    <name evidence="2" type="ORF">SAMN06265795_12638</name>
</gene>
<name>A0A239LTR1_9BURK</name>
<evidence type="ECO:0000256" key="1">
    <source>
        <dbReference type="SAM" id="MobiDB-lite"/>
    </source>
</evidence>
<proteinExistence type="predicted"/>
<organism evidence="2 3">
    <name type="scientific">Noviherbaspirillum humi</name>
    <dbReference type="NCBI Taxonomy" id="1688639"/>
    <lineage>
        <taxon>Bacteria</taxon>
        <taxon>Pseudomonadati</taxon>
        <taxon>Pseudomonadota</taxon>
        <taxon>Betaproteobacteria</taxon>
        <taxon>Burkholderiales</taxon>
        <taxon>Oxalobacteraceae</taxon>
        <taxon>Noviherbaspirillum</taxon>
    </lineage>
</organism>
<sequence>MTRILTITDRLENWGRWARSWSRRAEGDCLTAVICERLRKATNGILPGADGPLVNETDALQVDRAWRLQQDRHKSLLRWLYVRNASPDFICRRLHIPIRPVDFFDIELGRAVEALQNTLDKNQQGNRIRSSKQFDSVMKHDET</sequence>
<evidence type="ECO:0000313" key="2">
    <source>
        <dbReference type="EMBL" id="SNT33660.1"/>
    </source>
</evidence>
<evidence type="ECO:0008006" key="4">
    <source>
        <dbReference type="Google" id="ProtNLM"/>
    </source>
</evidence>
<accession>A0A239LTR1</accession>
<feature type="compositionally biased region" description="Polar residues" evidence="1">
    <location>
        <begin position="123"/>
        <end position="134"/>
    </location>
</feature>
<evidence type="ECO:0000313" key="3">
    <source>
        <dbReference type="Proteomes" id="UP000198284"/>
    </source>
</evidence>
<dbReference type="RefSeq" id="WP_089401626.1">
    <property type="nucleotide sequence ID" value="NZ_FZOT01000026.1"/>
</dbReference>
<feature type="region of interest" description="Disordered" evidence="1">
    <location>
        <begin position="123"/>
        <end position="143"/>
    </location>
</feature>
<reference evidence="2 3" key="1">
    <citation type="submission" date="2017-06" db="EMBL/GenBank/DDBJ databases">
        <authorList>
            <person name="Kim H.J."/>
            <person name="Triplett B.A."/>
        </authorList>
    </citation>
    <scope>NUCLEOTIDE SEQUENCE [LARGE SCALE GENOMIC DNA]</scope>
    <source>
        <strain evidence="2 3">U15</strain>
    </source>
</reference>
<protein>
    <recommendedName>
        <fullName evidence="4">Phage antitermination protein Q</fullName>
    </recommendedName>
</protein>